<dbReference type="Pfam" id="PF02601">
    <property type="entry name" value="Exonuc_VII_L"/>
    <property type="match status" value="1"/>
</dbReference>
<dbReference type="AlphaFoldDB" id="A0A9D1GB46"/>
<dbReference type="Pfam" id="PF13742">
    <property type="entry name" value="tRNA_anti_2"/>
    <property type="match status" value="1"/>
</dbReference>
<comment type="subunit">
    <text evidence="5">Heterooligomer composed of large and small subunits.</text>
</comment>
<dbReference type="GO" id="GO:0006308">
    <property type="term" value="P:DNA catabolic process"/>
    <property type="evidence" value="ECO:0007669"/>
    <property type="project" value="UniProtKB-UniRule"/>
</dbReference>
<proteinExistence type="inferred from homology"/>
<dbReference type="InterPro" id="IPR003753">
    <property type="entry name" value="Exonuc_VII_L"/>
</dbReference>
<comment type="function">
    <text evidence="5">Bidirectionally degrades single-stranded DNA into large acid-insoluble oligonucleotides, which are then degraded further into small acid-soluble oligonucleotides.</text>
</comment>
<dbReference type="HAMAP" id="MF_00378">
    <property type="entry name" value="Exonuc_7_L"/>
    <property type="match status" value="1"/>
</dbReference>
<reference evidence="9" key="1">
    <citation type="submission" date="2020-10" db="EMBL/GenBank/DDBJ databases">
        <authorList>
            <person name="Gilroy R."/>
        </authorList>
    </citation>
    <scope>NUCLEOTIDE SEQUENCE</scope>
    <source>
        <strain evidence="9">CHK195-26880</strain>
    </source>
</reference>
<dbReference type="InterPro" id="IPR025824">
    <property type="entry name" value="OB-fold_nuc-bd_dom"/>
</dbReference>
<comment type="caution">
    <text evidence="9">The sequence shown here is derived from an EMBL/GenBank/DDBJ whole genome shotgun (WGS) entry which is preliminary data.</text>
</comment>
<dbReference type="PANTHER" id="PTHR30008">
    <property type="entry name" value="EXODEOXYRIBONUCLEASE 7 LARGE SUBUNIT"/>
    <property type="match status" value="1"/>
</dbReference>
<dbReference type="CDD" id="cd04489">
    <property type="entry name" value="ExoVII_LU_OBF"/>
    <property type="match status" value="1"/>
</dbReference>
<accession>A0A9D1GB46</accession>
<evidence type="ECO:0000256" key="5">
    <source>
        <dbReference type="HAMAP-Rule" id="MF_00378"/>
    </source>
</evidence>
<feature type="domain" description="OB-fold nucleic acid binding" evidence="8">
    <location>
        <begin position="6"/>
        <end position="100"/>
    </location>
</feature>
<dbReference type="GO" id="GO:0008855">
    <property type="term" value="F:exodeoxyribonuclease VII activity"/>
    <property type="evidence" value="ECO:0007669"/>
    <property type="project" value="UniProtKB-UniRule"/>
</dbReference>
<keyword evidence="2 5" id="KW-0540">Nuclease</keyword>
<keyword evidence="4 5" id="KW-0269">Exonuclease</keyword>
<feature type="domain" description="Exonuclease VII large subunit C-terminal" evidence="7">
    <location>
        <begin position="124"/>
        <end position="413"/>
    </location>
</feature>
<gene>
    <name evidence="5" type="primary">xseA</name>
    <name evidence="9" type="ORF">IAB59_04300</name>
</gene>
<dbReference type="Proteomes" id="UP000886833">
    <property type="component" value="Unassembled WGS sequence"/>
</dbReference>
<evidence type="ECO:0000256" key="1">
    <source>
        <dbReference type="ARBA" id="ARBA00022490"/>
    </source>
</evidence>
<name>A0A9D1GB46_9FIRM</name>
<evidence type="ECO:0000313" key="10">
    <source>
        <dbReference type="Proteomes" id="UP000886833"/>
    </source>
</evidence>
<keyword evidence="1 5" id="KW-0963">Cytoplasm</keyword>
<dbReference type="NCBIfam" id="TIGR00237">
    <property type="entry name" value="xseA"/>
    <property type="match status" value="1"/>
</dbReference>
<comment type="subcellular location">
    <subcellularLocation>
        <location evidence="5 6">Cytoplasm</location>
    </subcellularLocation>
</comment>
<dbReference type="EC" id="3.1.11.6" evidence="5"/>
<evidence type="ECO:0000259" key="8">
    <source>
        <dbReference type="Pfam" id="PF13742"/>
    </source>
</evidence>
<sequence>MNKEYLTVSQLTKYIKYKLDNDVNLREVYLKGEISNFKAHTRGHFYFTIKDEGSRINAVMFASSASKVKFTPEDGMKILVTGRISVYEATGGYQIYVNEMMEDGVGNLYVAFEQLKKKLASEGLFDDRYKKPIPKIPERVGVITAQTGAAIRDIISTINRRFPLTEVILLPSLVQGEGAKEDIVRQIKRAEDYNLDVLIVGRGGGSIEDLWAFNEEIVARAIFECPIPVISAVGHEIDFTIADFVADLRAPTPTGAAEIAVPNKNDVINYINQLSLRSRKAVGNILELKKKRLDNIKSNYILNNPLDLYSAKIQKLDYLTESLVKNYKFIIDKENIKLNNIIAKPLFSNPLVILDKTKQKYTLLLSKLDVLSPLKTLERGYGIIKIGDKAVTSIKDLKKDDLVNMELKDGSKEAIIK</sequence>
<evidence type="ECO:0000259" key="7">
    <source>
        <dbReference type="Pfam" id="PF02601"/>
    </source>
</evidence>
<keyword evidence="3 5" id="KW-0378">Hydrolase</keyword>
<evidence type="ECO:0000256" key="6">
    <source>
        <dbReference type="RuleBase" id="RU004355"/>
    </source>
</evidence>
<dbReference type="InterPro" id="IPR020579">
    <property type="entry name" value="Exonuc_VII_lsu_C"/>
</dbReference>
<evidence type="ECO:0000313" key="9">
    <source>
        <dbReference type="EMBL" id="HIT37683.1"/>
    </source>
</evidence>
<reference evidence="9" key="2">
    <citation type="journal article" date="2021" name="PeerJ">
        <title>Extensive microbial diversity within the chicken gut microbiome revealed by metagenomics and culture.</title>
        <authorList>
            <person name="Gilroy R."/>
            <person name="Ravi A."/>
            <person name="Getino M."/>
            <person name="Pursley I."/>
            <person name="Horton D.L."/>
            <person name="Alikhan N.F."/>
            <person name="Baker D."/>
            <person name="Gharbi K."/>
            <person name="Hall N."/>
            <person name="Watson M."/>
            <person name="Adriaenssens E.M."/>
            <person name="Foster-Nyarko E."/>
            <person name="Jarju S."/>
            <person name="Secka A."/>
            <person name="Antonio M."/>
            <person name="Oren A."/>
            <person name="Chaudhuri R.R."/>
            <person name="La Ragione R."/>
            <person name="Hildebrand F."/>
            <person name="Pallen M.J."/>
        </authorList>
    </citation>
    <scope>NUCLEOTIDE SEQUENCE</scope>
    <source>
        <strain evidence="9">CHK195-26880</strain>
    </source>
</reference>
<protein>
    <recommendedName>
        <fullName evidence="5">Exodeoxyribonuclease 7 large subunit</fullName>
        <ecNumber evidence="5">3.1.11.6</ecNumber>
    </recommendedName>
    <alternativeName>
        <fullName evidence="5">Exodeoxyribonuclease VII large subunit</fullName>
        <shortName evidence="5">Exonuclease VII large subunit</shortName>
    </alternativeName>
</protein>
<evidence type="ECO:0000256" key="3">
    <source>
        <dbReference type="ARBA" id="ARBA00022801"/>
    </source>
</evidence>
<dbReference type="PANTHER" id="PTHR30008:SF0">
    <property type="entry name" value="EXODEOXYRIBONUCLEASE 7 LARGE SUBUNIT"/>
    <property type="match status" value="1"/>
</dbReference>
<dbReference type="GO" id="GO:0005737">
    <property type="term" value="C:cytoplasm"/>
    <property type="evidence" value="ECO:0007669"/>
    <property type="project" value="UniProtKB-SubCell"/>
</dbReference>
<comment type="catalytic activity">
    <reaction evidence="5 6">
        <text>Exonucleolytic cleavage in either 5'- to 3'- or 3'- to 5'-direction to yield nucleoside 5'-phosphates.</text>
        <dbReference type="EC" id="3.1.11.6"/>
    </reaction>
</comment>
<evidence type="ECO:0000256" key="4">
    <source>
        <dbReference type="ARBA" id="ARBA00022839"/>
    </source>
</evidence>
<organism evidence="9 10">
    <name type="scientific">Candidatus Onthousia faecipullorum</name>
    <dbReference type="NCBI Taxonomy" id="2840887"/>
    <lineage>
        <taxon>Bacteria</taxon>
        <taxon>Bacillati</taxon>
        <taxon>Bacillota</taxon>
        <taxon>Bacilli</taxon>
        <taxon>Candidatus Onthousia</taxon>
    </lineage>
</organism>
<evidence type="ECO:0000256" key="2">
    <source>
        <dbReference type="ARBA" id="ARBA00022722"/>
    </source>
</evidence>
<dbReference type="GO" id="GO:0003676">
    <property type="term" value="F:nucleic acid binding"/>
    <property type="evidence" value="ECO:0007669"/>
    <property type="project" value="InterPro"/>
</dbReference>
<dbReference type="EMBL" id="DVKQ01000057">
    <property type="protein sequence ID" value="HIT37683.1"/>
    <property type="molecule type" value="Genomic_DNA"/>
</dbReference>
<comment type="similarity">
    <text evidence="5 6">Belongs to the XseA family.</text>
</comment>
<dbReference type="GO" id="GO:0009318">
    <property type="term" value="C:exodeoxyribonuclease VII complex"/>
    <property type="evidence" value="ECO:0007669"/>
    <property type="project" value="UniProtKB-UniRule"/>
</dbReference>